<name>A0A2G8JC53_STIJA</name>
<dbReference type="AlphaFoldDB" id="A0A2G8JC53"/>
<feature type="region of interest" description="Disordered" evidence="1">
    <location>
        <begin position="19"/>
        <end position="46"/>
    </location>
</feature>
<dbReference type="Proteomes" id="UP000230750">
    <property type="component" value="Unassembled WGS sequence"/>
</dbReference>
<keyword evidence="3" id="KW-1185">Reference proteome</keyword>
<comment type="caution">
    <text evidence="2">The sequence shown here is derived from an EMBL/GenBank/DDBJ whole genome shotgun (WGS) entry which is preliminary data.</text>
</comment>
<proteinExistence type="predicted"/>
<accession>A0A2G8JC53</accession>
<dbReference type="EMBL" id="MRZV01002618">
    <property type="protein sequence ID" value="PIK33331.1"/>
    <property type="molecule type" value="Genomic_DNA"/>
</dbReference>
<sequence length="199" mass="22035">MAPENPTQPSAANIKLAANFSSSVQTDRTSKPQQVEKEKKEKMSQNATFILSAGSEDSKIPLCSTFMPNSKSDRPGSEFQPDFTASRFVDENNGCHLAKVETKNITEEAKNQSTAAPKKVENQLRTDPVVTPHQEPRTAFHSDSSLLYQHDPAMSLYHHPTASTKQGSTWQNSYRGQEVPPTETFQVPVLCRSAKRATK</sequence>
<gene>
    <name evidence="2" type="ORF">BSL78_29857</name>
</gene>
<feature type="region of interest" description="Disordered" evidence="1">
    <location>
        <begin position="157"/>
        <end position="181"/>
    </location>
</feature>
<feature type="compositionally biased region" description="Polar residues" evidence="1">
    <location>
        <begin position="161"/>
        <end position="175"/>
    </location>
</feature>
<feature type="compositionally biased region" description="Basic and acidic residues" evidence="1">
    <location>
        <begin position="28"/>
        <end position="43"/>
    </location>
</feature>
<evidence type="ECO:0000256" key="1">
    <source>
        <dbReference type="SAM" id="MobiDB-lite"/>
    </source>
</evidence>
<protein>
    <submittedName>
        <fullName evidence="2">Uncharacterized protein</fullName>
    </submittedName>
</protein>
<organism evidence="2 3">
    <name type="scientific">Stichopus japonicus</name>
    <name type="common">Sea cucumber</name>
    <dbReference type="NCBI Taxonomy" id="307972"/>
    <lineage>
        <taxon>Eukaryota</taxon>
        <taxon>Metazoa</taxon>
        <taxon>Echinodermata</taxon>
        <taxon>Eleutherozoa</taxon>
        <taxon>Echinozoa</taxon>
        <taxon>Holothuroidea</taxon>
        <taxon>Aspidochirotacea</taxon>
        <taxon>Aspidochirotida</taxon>
        <taxon>Stichopodidae</taxon>
        <taxon>Apostichopus</taxon>
    </lineage>
</organism>
<reference evidence="2 3" key="1">
    <citation type="journal article" date="2017" name="PLoS Biol.">
        <title>The sea cucumber genome provides insights into morphological evolution and visceral regeneration.</title>
        <authorList>
            <person name="Zhang X."/>
            <person name="Sun L."/>
            <person name="Yuan J."/>
            <person name="Sun Y."/>
            <person name="Gao Y."/>
            <person name="Zhang L."/>
            <person name="Li S."/>
            <person name="Dai H."/>
            <person name="Hamel J.F."/>
            <person name="Liu C."/>
            <person name="Yu Y."/>
            <person name="Liu S."/>
            <person name="Lin W."/>
            <person name="Guo K."/>
            <person name="Jin S."/>
            <person name="Xu P."/>
            <person name="Storey K.B."/>
            <person name="Huan P."/>
            <person name="Zhang T."/>
            <person name="Zhou Y."/>
            <person name="Zhang J."/>
            <person name="Lin C."/>
            <person name="Li X."/>
            <person name="Xing L."/>
            <person name="Huo D."/>
            <person name="Sun M."/>
            <person name="Wang L."/>
            <person name="Mercier A."/>
            <person name="Li F."/>
            <person name="Yang H."/>
            <person name="Xiang J."/>
        </authorList>
    </citation>
    <scope>NUCLEOTIDE SEQUENCE [LARGE SCALE GENOMIC DNA]</scope>
    <source>
        <strain evidence="2">Shaxun</strain>
        <tissue evidence="2">Muscle</tissue>
    </source>
</reference>
<evidence type="ECO:0000313" key="2">
    <source>
        <dbReference type="EMBL" id="PIK33331.1"/>
    </source>
</evidence>
<feature type="region of interest" description="Disordered" evidence="1">
    <location>
        <begin position="105"/>
        <end position="139"/>
    </location>
</feature>
<evidence type="ECO:0000313" key="3">
    <source>
        <dbReference type="Proteomes" id="UP000230750"/>
    </source>
</evidence>